<dbReference type="EMBL" id="QCZI01000009">
    <property type="protein sequence ID" value="PWA05090.1"/>
    <property type="molecule type" value="Genomic_DNA"/>
</dbReference>
<dbReference type="AlphaFoldDB" id="A0A2U1JIU6"/>
<dbReference type="Proteomes" id="UP000245449">
    <property type="component" value="Unassembled WGS sequence"/>
</dbReference>
<sequence length="202" mass="24022">MMEYDFKYTDTSKVSKAYILTNSKDNSYTLTMHEKDSLNFKLYFSDLNGILSRTTLDKGSFFKAESITLNCGIVSGYYNPFKGQTKKYNFINKPDTLIDGEYYPHYILKWNNPKRERRKKFGTAHFIIEKNTSFHLPLLDYPTAYEEWKLERNIPNGIPKEMFMEEYLKKKYSRSYKLKQFAKINKYVIIPAECDYANIKNK</sequence>
<accession>A0A2U1JIU6</accession>
<evidence type="ECO:0008006" key="3">
    <source>
        <dbReference type="Google" id="ProtNLM"/>
    </source>
</evidence>
<protein>
    <recommendedName>
        <fullName evidence="3">GLPGLI family protein</fullName>
    </recommendedName>
</protein>
<gene>
    <name evidence="1" type="ORF">DB895_08670</name>
</gene>
<comment type="caution">
    <text evidence="1">The sequence shown here is derived from an EMBL/GenBank/DDBJ whole genome shotgun (WGS) entry which is preliminary data.</text>
</comment>
<name>A0A2U1JIU6_9FLAO</name>
<reference evidence="1 2" key="1">
    <citation type="submission" date="2018-04" db="EMBL/GenBank/DDBJ databases">
        <title>Flavobacterium sp. nov., isolated from glacier ice.</title>
        <authorList>
            <person name="Liu Q."/>
            <person name="Xin Y.-H."/>
        </authorList>
    </citation>
    <scope>NUCLEOTIDE SEQUENCE [LARGE SCALE GENOMIC DNA]</scope>
    <source>
        <strain evidence="1 2">RB1R5</strain>
    </source>
</reference>
<proteinExistence type="predicted"/>
<evidence type="ECO:0000313" key="2">
    <source>
        <dbReference type="Proteomes" id="UP000245449"/>
    </source>
</evidence>
<evidence type="ECO:0000313" key="1">
    <source>
        <dbReference type="EMBL" id="PWA05090.1"/>
    </source>
</evidence>
<keyword evidence="2" id="KW-1185">Reference proteome</keyword>
<organism evidence="1 2">
    <name type="scientific">Flavobacterium psychrotolerans</name>
    <dbReference type="NCBI Taxonomy" id="2169410"/>
    <lineage>
        <taxon>Bacteria</taxon>
        <taxon>Pseudomonadati</taxon>
        <taxon>Bacteroidota</taxon>
        <taxon>Flavobacteriia</taxon>
        <taxon>Flavobacteriales</taxon>
        <taxon>Flavobacteriaceae</taxon>
        <taxon>Flavobacterium</taxon>
    </lineage>
</organism>